<accession>A0AC61QRE6</accession>
<evidence type="ECO:0000313" key="2">
    <source>
        <dbReference type="Proteomes" id="UP000308886"/>
    </source>
</evidence>
<reference evidence="1" key="1">
    <citation type="submission" date="2019-04" db="EMBL/GenBank/DDBJ databases">
        <title>Microbes associate with the intestines of laboratory mice.</title>
        <authorList>
            <person name="Navarre W."/>
            <person name="Wong E."/>
            <person name="Huang K."/>
            <person name="Tropini C."/>
            <person name="Ng K."/>
            <person name="Yu B."/>
        </authorList>
    </citation>
    <scope>NUCLEOTIDE SEQUENCE</scope>
    <source>
        <strain evidence="1">NM73_A23</strain>
    </source>
</reference>
<name>A0AC61QRE6_9BACT</name>
<protein>
    <submittedName>
        <fullName evidence="1">DUF3408 domain-containing protein</fullName>
    </submittedName>
</protein>
<proteinExistence type="predicted"/>
<dbReference type="Proteomes" id="UP000308886">
    <property type="component" value="Unassembled WGS sequence"/>
</dbReference>
<organism evidence="1 2">
    <name type="scientific">Palleniella muris</name>
    <dbReference type="NCBI Taxonomy" id="3038145"/>
    <lineage>
        <taxon>Bacteria</taxon>
        <taxon>Pseudomonadati</taxon>
        <taxon>Bacteroidota</taxon>
        <taxon>Bacteroidia</taxon>
        <taxon>Bacteroidales</taxon>
        <taxon>Prevotellaceae</taxon>
        <taxon>Palleniella</taxon>
    </lineage>
</organism>
<dbReference type="EMBL" id="SRZC01000006">
    <property type="protein sequence ID" value="TGX82954.1"/>
    <property type="molecule type" value="Genomic_DNA"/>
</dbReference>
<sequence length="159" mass="17692">MPKDEKSKFDPQKFLDEYEDNLSPSIGGKREPQSATPQVDTPEETSADTSASAVEERTSGGRRGSRRRNKPTVISPLNDKEADYVETFLVDNVDIGFGRSGKQVPIDVEYHSLITILRALHGNNVTIGGIINNMLKEHFDLHEAEITGLLNKNTKLNNR</sequence>
<gene>
    <name evidence="1" type="ORF">E5358_04650</name>
</gene>
<comment type="caution">
    <text evidence="1">The sequence shown here is derived from an EMBL/GenBank/DDBJ whole genome shotgun (WGS) entry which is preliminary data.</text>
</comment>
<keyword evidence="2" id="KW-1185">Reference proteome</keyword>
<evidence type="ECO:0000313" key="1">
    <source>
        <dbReference type="EMBL" id="TGX82954.1"/>
    </source>
</evidence>